<comment type="caution">
    <text evidence="1">The sequence shown here is derived from an EMBL/GenBank/DDBJ whole genome shotgun (WGS) entry which is preliminary data.</text>
</comment>
<evidence type="ECO:0000313" key="1">
    <source>
        <dbReference type="EMBL" id="GME86973.1"/>
    </source>
</evidence>
<sequence length="133" mass="13929">MSSNPTPTPSEPPIKVNIPSAHPPLIPKPVQNQQPIHIKPTGNNNNNNNNNNNKPTANMSSLPVVKQPGTSTVTQAIALKKKEETSSTLTSAAIKPVQIPVIPKVASQAKTSIKPTQGSVSVSNSASKMNGEL</sequence>
<protein>
    <submittedName>
        <fullName evidence="1">Unnamed protein product</fullName>
    </submittedName>
</protein>
<accession>A0ACB5TEH5</accession>
<dbReference type="EMBL" id="BSXS01007034">
    <property type="protein sequence ID" value="GME86973.1"/>
    <property type="molecule type" value="Genomic_DNA"/>
</dbReference>
<evidence type="ECO:0000313" key="2">
    <source>
        <dbReference type="Proteomes" id="UP001165064"/>
    </source>
</evidence>
<proteinExistence type="predicted"/>
<keyword evidence="2" id="KW-1185">Reference proteome</keyword>
<name>A0ACB5TEH5_AMBMO</name>
<gene>
    <name evidence="1" type="ORF">Amon02_000812700</name>
</gene>
<reference evidence="1" key="1">
    <citation type="submission" date="2023-04" db="EMBL/GenBank/DDBJ databases">
        <title>Ambrosiozyma monospora NBRC 10751.</title>
        <authorList>
            <person name="Ichikawa N."/>
            <person name="Sato H."/>
            <person name="Tonouchi N."/>
        </authorList>
    </citation>
    <scope>NUCLEOTIDE SEQUENCE</scope>
    <source>
        <strain evidence="1">NBRC 10751</strain>
    </source>
</reference>
<organism evidence="1 2">
    <name type="scientific">Ambrosiozyma monospora</name>
    <name type="common">Yeast</name>
    <name type="synonym">Endomycopsis monosporus</name>
    <dbReference type="NCBI Taxonomy" id="43982"/>
    <lineage>
        <taxon>Eukaryota</taxon>
        <taxon>Fungi</taxon>
        <taxon>Dikarya</taxon>
        <taxon>Ascomycota</taxon>
        <taxon>Saccharomycotina</taxon>
        <taxon>Pichiomycetes</taxon>
        <taxon>Pichiales</taxon>
        <taxon>Pichiaceae</taxon>
        <taxon>Ambrosiozyma</taxon>
    </lineage>
</organism>
<dbReference type="Proteomes" id="UP001165064">
    <property type="component" value="Unassembled WGS sequence"/>
</dbReference>